<evidence type="ECO:0000313" key="3">
    <source>
        <dbReference type="Proteomes" id="UP000626109"/>
    </source>
</evidence>
<sequence length="186" mass="20258">MAEQPTATAFSKDGFADQTFDFARQLPQILPLLEWVDIRRVCLVQQACSRQLIQAVHGRYLSDAPTGVRARIDKLAKRLSGAQAAQSRGSPDSLAAASVEITVLRQCCGVLGANCEKYADLLERVGFTLDGDDLESVADSLLHTLDKLQSFQNAVEQLREVAESLPRPGMSCRKQASATGYNSDDD</sequence>
<dbReference type="AlphaFoldDB" id="A0A813IGJ4"/>
<organism evidence="2 3">
    <name type="scientific">Polarella glacialis</name>
    <name type="common">Dinoflagellate</name>
    <dbReference type="NCBI Taxonomy" id="89957"/>
    <lineage>
        <taxon>Eukaryota</taxon>
        <taxon>Sar</taxon>
        <taxon>Alveolata</taxon>
        <taxon>Dinophyceae</taxon>
        <taxon>Suessiales</taxon>
        <taxon>Suessiaceae</taxon>
        <taxon>Polarella</taxon>
    </lineage>
</organism>
<evidence type="ECO:0000256" key="1">
    <source>
        <dbReference type="SAM" id="MobiDB-lite"/>
    </source>
</evidence>
<accession>A0A813IGJ4</accession>
<feature type="region of interest" description="Disordered" evidence="1">
    <location>
        <begin position="166"/>
        <end position="186"/>
    </location>
</feature>
<dbReference type="Proteomes" id="UP000626109">
    <property type="component" value="Unassembled WGS sequence"/>
</dbReference>
<comment type="caution">
    <text evidence="2">The sequence shown here is derived from an EMBL/GenBank/DDBJ whole genome shotgun (WGS) entry which is preliminary data.</text>
</comment>
<gene>
    <name evidence="2" type="ORF">PGLA2088_LOCUS7503</name>
</gene>
<name>A0A813IGJ4_POLGL</name>
<protein>
    <submittedName>
        <fullName evidence="2">Uncharacterized protein</fullName>
    </submittedName>
</protein>
<feature type="compositionally biased region" description="Polar residues" evidence="1">
    <location>
        <begin position="174"/>
        <end position="186"/>
    </location>
</feature>
<evidence type="ECO:0000313" key="2">
    <source>
        <dbReference type="EMBL" id="CAE8649528.1"/>
    </source>
</evidence>
<reference evidence="2" key="1">
    <citation type="submission" date="2021-02" db="EMBL/GenBank/DDBJ databases">
        <authorList>
            <person name="Dougan E. K."/>
            <person name="Rhodes N."/>
            <person name="Thang M."/>
            <person name="Chan C."/>
        </authorList>
    </citation>
    <scope>NUCLEOTIDE SEQUENCE</scope>
</reference>
<dbReference type="EMBL" id="CAJNNW010007795">
    <property type="protein sequence ID" value="CAE8649528.1"/>
    <property type="molecule type" value="Genomic_DNA"/>
</dbReference>
<proteinExistence type="predicted"/>